<reference evidence="2 3" key="1">
    <citation type="submission" date="2010-02" db="EMBL/GenBank/DDBJ databases">
        <authorList>
            <person name="Weinstock G."/>
            <person name="Sodergren E."/>
            <person name="Clifton S."/>
            <person name="Fulton L."/>
            <person name="Fulton B."/>
            <person name="Courtney L."/>
            <person name="Fronick C."/>
            <person name="Harrison M."/>
            <person name="Strong C."/>
            <person name="Farmer C."/>
            <person name="Delahaunty K."/>
            <person name="Markovic C."/>
            <person name="Hall O."/>
            <person name="Minx P."/>
            <person name="Tomlinson C."/>
            <person name="Mitreva M."/>
            <person name="Nelson J."/>
            <person name="Hou S."/>
            <person name="Wollam A."/>
            <person name="Pepin K.H."/>
            <person name="Johnson M."/>
            <person name="Bhonagiri V."/>
            <person name="Zhang X."/>
            <person name="Suruliraj S."/>
            <person name="Warren W."/>
            <person name="Chinwalla A."/>
            <person name="Mardis E.R."/>
            <person name="Wilson R.K."/>
        </authorList>
    </citation>
    <scope>NUCLEOTIDE SEQUENCE [LARGE SCALE GENOMIC DNA]</scope>
    <source>
        <strain evidence="2 3">DSM 20213</strain>
    </source>
</reference>
<gene>
    <name evidence="2" type="ORF">BIFBRE_03055</name>
</gene>
<dbReference type="Proteomes" id="UP000003191">
    <property type="component" value="Unassembled WGS sequence"/>
</dbReference>
<keyword evidence="1" id="KW-0812">Transmembrane</keyword>
<keyword evidence="1" id="KW-1133">Transmembrane helix</keyword>
<name>D4BLW8_BIFBR</name>
<evidence type="ECO:0000313" key="2">
    <source>
        <dbReference type="EMBL" id="EFE89787.1"/>
    </source>
</evidence>
<protein>
    <submittedName>
        <fullName evidence="2">Uncharacterized protein</fullName>
    </submittedName>
</protein>
<keyword evidence="1" id="KW-0472">Membrane</keyword>
<dbReference type="HOGENOM" id="CLU_3196642_0_0_11"/>
<feature type="transmembrane region" description="Helical" evidence="1">
    <location>
        <begin position="20"/>
        <end position="39"/>
    </location>
</feature>
<evidence type="ECO:0000313" key="3">
    <source>
        <dbReference type="Proteomes" id="UP000003191"/>
    </source>
</evidence>
<organism evidence="2 3">
    <name type="scientific">Bifidobacterium breve DSM 20213 = JCM 1192</name>
    <dbReference type="NCBI Taxonomy" id="518634"/>
    <lineage>
        <taxon>Bacteria</taxon>
        <taxon>Bacillati</taxon>
        <taxon>Actinomycetota</taxon>
        <taxon>Actinomycetes</taxon>
        <taxon>Bifidobacteriales</taxon>
        <taxon>Bifidobacteriaceae</taxon>
        <taxon>Bifidobacterium</taxon>
    </lineage>
</organism>
<dbReference type="EMBL" id="ACCG02000005">
    <property type="protein sequence ID" value="EFE89787.1"/>
    <property type="molecule type" value="Genomic_DNA"/>
</dbReference>
<proteinExistence type="predicted"/>
<keyword evidence="3" id="KW-1185">Reference proteome</keyword>
<accession>D4BLW8</accession>
<sequence>MIVQFSNGFSVYNSAKRKGLSGFGSFFTIALTLPVLSMVEWSGWP</sequence>
<comment type="caution">
    <text evidence="2">The sequence shown here is derived from an EMBL/GenBank/DDBJ whole genome shotgun (WGS) entry which is preliminary data.</text>
</comment>
<dbReference type="AlphaFoldDB" id="D4BLW8"/>
<evidence type="ECO:0000256" key="1">
    <source>
        <dbReference type="SAM" id="Phobius"/>
    </source>
</evidence>